<proteinExistence type="predicted"/>
<dbReference type="AlphaFoldDB" id="A0AAD6K550"/>
<accession>A0AAD6K550</accession>
<keyword evidence="2" id="KW-1185">Reference proteome</keyword>
<evidence type="ECO:0000313" key="2">
    <source>
        <dbReference type="Proteomes" id="UP001162972"/>
    </source>
</evidence>
<gene>
    <name evidence="1" type="ORF">OIU84_002178</name>
</gene>
<dbReference type="Proteomes" id="UP001162972">
    <property type="component" value="Chromosome 11"/>
</dbReference>
<protein>
    <submittedName>
        <fullName evidence="1">Uncharacterized protein</fullName>
    </submittedName>
</protein>
<organism evidence="1 2">
    <name type="scientific">Salix udensis</name>
    <dbReference type="NCBI Taxonomy" id="889485"/>
    <lineage>
        <taxon>Eukaryota</taxon>
        <taxon>Viridiplantae</taxon>
        <taxon>Streptophyta</taxon>
        <taxon>Embryophyta</taxon>
        <taxon>Tracheophyta</taxon>
        <taxon>Spermatophyta</taxon>
        <taxon>Magnoliopsida</taxon>
        <taxon>eudicotyledons</taxon>
        <taxon>Gunneridae</taxon>
        <taxon>Pentapetalae</taxon>
        <taxon>rosids</taxon>
        <taxon>fabids</taxon>
        <taxon>Malpighiales</taxon>
        <taxon>Salicaceae</taxon>
        <taxon>Saliceae</taxon>
        <taxon>Salix</taxon>
    </lineage>
</organism>
<evidence type="ECO:0000313" key="1">
    <source>
        <dbReference type="EMBL" id="KAJ6416280.1"/>
    </source>
</evidence>
<dbReference type="EMBL" id="JAPFFJ010000011">
    <property type="protein sequence ID" value="KAJ6416280.1"/>
    <property type="molecule type" value="Genomic_DNA"/>
</dbReference>
<sequence>MIAPAWHDGDMDLGTHLSWTPTRVGLRKDMGRRNLSSFRVAHEDDEAYLELHLSNEEWDPLKEDDEILTCCLVALLRENILEY</sequence>
<comment type="caution">
    <text evidence="1">The sequence shown here is derived from an EMBL/GenBank/DDBJ whole genome shotgun (WGS) entry which is preliminary data.</text>
</comment>
<reference evidence="1 2" key="1">
    <citation type="journal article" date="2023" name="Int. J. Mol. Sci.">
        <title>De Novo Assembly and Annotation of 11 Diverse Shrub Willow (Salix) Genomes Reveals Novel Gene Organization in Sex-Linked Regions.</title>
        <authorList>
            <person name="Hyden B."/>
            <person name="Feng K."/>
            <person name="Yates T.B."/>
            <person name="Jawdy S."/>
            <person name="Cereghino C."/>
            <person name="Smart L.B."/>
            <person name="Muchero W."/>
        </authorList>
    </citation>
    <scope>NUCLEOTIDE SEQUENCE [LARGE SCALE GENOMIC DNA]</scope>
    <source>
        <tissue evidence="1">Shoot tip</tissue>
    </source>
</reference>
<name>A0AAD6K550_9ROSI</name>